<sequence length="244" mass="23870">MPITLSSRFARRAALAGAAATLSLALGACSASFNAPTLQPYQAAEGTNLESGQLKLRNLLVLADAQGKGELHGVIVNNGDNADTLVSIAQAPGGTQDGTAGGWQPGEVTFTGLKGPVELQPSAALLLAGTSAAEAAGTTTSTATSTQSATPQTPATPTTSTAPSSPAKPSTPATSGTPSTPAATETPSASSPGAEDNGPAITVTGAKPGQMVNVTITFGQAAPISAYVPVLTDDHFSPTPPPAG</sequence>
<evidence type="ECO:0000256" key="2">
    <source>
        <dbReference type="SAM" id="SignalP"/>
    </source>
</evidence>
<evidence type="ECO:0000313" key="3">
    <source>
        <dbReference type="EMBL" id="GAA1570611.1"/>
    </source>
</evidence>
<keyword evidence="4" id="KW-1185">Reference proteome</keyword>
<protein>
    <recommendedName>
        <fullName evidence="5">Copper(I)-binding protein</fullName>
    </recommendedName>
</protein>
<keyword evidence="2" id="KW-0732">Signal</keyword>
<feature type="region of interest" description="Disordered" evidence="1">
    <location>
        <begin position="137"/>
        <end position="205"/>
    </location>
</feature>
<feature type="compositionally biased region" description="Low complexity" evidence="1">
    <location>
        <begin position="137"/>
        <end position="194"/>
    </location>
</feature>
<evidence type="ECO:0000313" key="4">
    <source>
        <dbReference type="Proteomes" id="UP001501705"/>
    </source>
</evidence>
<name>A0ABP4P0X5_9ACTN</name>
<feature type="signal peptide" evidence="2">
    <location>
        <begin position="1"/>
        <end position="30"/>
    </location>
</feature>
<comment type="caution">
    <text evidence="3">The sequence shown here is derived from an EMBL/GenBank/DDBJ whole genome shotgun (WGS) entry which is preliminary data.</text>
</comment>
<accession>A0ABP4P0X5</accession>
<dbReference type="EMBL" id="BAAAPH010000008">
    <property type="protein sequence ID" value="GAA1570611.1"/>
    <property type="molecule type" value="Genomic_DNA"/>
</dbReference>
<organism evidence="3 4">
    <name type="scientific">Kribbella hippodromi</name>
    <dbReference type="NCBI Taxonomy" id="434347"/>
    <lineage>
        <taxon>Bacteria</taxon>
        <taxon>Bacillati</taxon>
        <taxon>Actinomycetota</taxon>
        <taxon>Actinomycetes</taxon>
        <taxon>Propionibacteriales</taxon>
        <taxon>Kribbellaceae</taxon>
        <taxon>Kribbella</taxon>
    </lineage>
</organism>
<evidence type="ECO:0000256" key="1">
    <source>
        <dbReference type="SAM" id="MobiDB-lite"/>
    </source>
</evidence>
<reference evidence="4" key="1">
    <citation type="journal article" date="2019" name="Int. J. Syst. Evol. Microbiol.">
        <title>The Global Catalogue of Microorganisms (GCM) 10K type strain sequencing project: providing services to taxonomists for standard genome sequencing and annotation.</title>
        <authorList>
            <consortium name="The Broad Institute Genomics Platform"/>
            <consortium name="The Broad Institute Genome Sequencing Center for Infectious Disease"/>
            <person name="Wu L."/>
            <person name="Ma J."/>
        </authorList>
    </citation>
    <scope>NUCLEOTIDE SEQUENCE [LARGE SCALE GENOMIC DNA]</scope>
    <source>
        <strain evidence="4">JCM 15572</strain>
    </source>
</reference>
<dbReference type="RefSeq" id="WP_344233982.1">
    <property type="nucleotide sequence ID" value="NZ_BAAAPH010000008.1"/>
</dbReference>
<proteinExistence type="predicted"/>
<dbReference type="Proteomes" id="UP001501705">
    <property type="component" value="Unassembled WGS sequence"/>
</dbReference>
<feature type="chain" id="PRO_5045902419" description="Copper(I)-binding protein" evidence="2">
    <location>
        <begin position="31"/>
        <end position="244"/>
    </location>
</feature>
<gene>
    <name evidence="3" type="ORF">GCM10009804_28780</name>
</gene>
<evidence type="ECO:0008006" key="5">
    <source>
        <dbReference type="Google" id="ProtNLM"/>
    </source>
</evidence>